<evidence type="ECO:0000313" key="3">
    <source>
        <dbReference type="Proteomes" id="UP000027439"/>
    </source>
</evidence>
<dbReference type="Proteomes" id="UP000027439">
    <property type="component" value="Unassembled WGS sequence"/>
</dbReference>
<feature type="compositionally biased region" description="Basic residues" evidence="1">
    <location>
        <begin position="41"/>
        <end position="53"/>
    </location>
</feature>
<name>A0A069P7V5_9BURK</name>
<dbReference type="EMBL" id="JFHE01000003">
    <property type="protein sequence ID" value="KDR36658.1"/>
    <property type="molecule type" value="Genomic_DNA"/>
</dbReference>
<reference evidence="2 3" key="1">
    <citation type="submission" date="2014-03" db="EMBL/GenBank/DDBJ databases">
        <title>Draft Genome Sequences of Four Burkholderia Strains.</title>
        <authorList>
            <person name="Liu X.Y."/>
            <person name="Li C.X."/>
            <person name="Xu J.H."/>
        </authorList>
    </citation>
    <scope>NUCLEOTIDE SEQUENCE [LARGE SCALE GENOMIC DNA]</scope>
    <source>
        <strain evidence="2 3">R27</strain>
    </source>
</reference>
<evidence type="ECO:0000313" key="2">
    <source>
        <dbReference type="EMBL" id="KDR36658.1"/>
    </source>
</evidence>
<sequence>MGFGALHSTLRDADHAGVSTTKRATARFLFPGTAARVSASRMRRRPRPWHNRRAASMPSSAACF</sequence>
<feature type="region of interest" description="Disordered" evidence="1">
    <location>
        <begin position="36"/>
        <end position="64"/>
    </location>
</feature>
<gene>
    <name evidence="2" type="ORF">BG57_16215</name>
</gene>
<proteinExistence type="predicted"/>
<evidence type="ECO:0000256" key="1">
    <source>
        <dbReference type="SAM" id="MobiDB-lite"/>
    </source>
</evidence>
<comment type="caution">
    <text evidence="2">The sequence shown here is derived from an EMBL/GenBank/DDBJ whole genome shotgun (WGS) entry which is preliminary data.</text>
</comment>
<organism evidence="2 3">
    <name type="scientific">Caballeronia grimmiae</name>
    <dbReference type="NCBI Taxonomy" id="1071679"/>
    <lineage>
        <taxon>Bacteria</taxon>
        <taxon>Pseudomonadati</taxon>
        <taxon>Pseudomonadota</taxon>
        <taxon>Betaproteobacteria</taxon>
        <taxon>Burkholderiales</taxon>
        <taxon>Burkholderiaceae</taxon>
        <taxon>Caballeronia</taxon>
    </lineage>
</organism>
<protein>
    <submittedName>
        <fullName evidence="2">Uncharacterized protein</fullName>
    </submittedName>
</protein>
<accession>A0A069P7V5</accession>
<dbReference type="AlphaFoldDB" id="A0A069P7V5"/>
<dbReference type="STRING" id="1071679.BG57_16215"/>